<evidence type="ECO:0000313" key="2">
    <source>
        <dbReference type="Proteomes" id="UP000265200"/>
    </source>
</evidence>
<proteinExistence type="predicted"/>
<organism evidence="1 2">
    <name type="scientific">Oryzias latipes</name>
    <name type="common">Japanese rice fish</name>
    <name type="synonym">Japanese killifish</name>
    <dbReference type="NCBI Taxonomy" id="8090"/>
    <lineage>
        <taxon>Eukaryota</taxon>
        <taxon>Metazoa</taxon>
        <taxon>Chordata</taxon>
        <taxon>Craniata</taxon>
        <taxon>Vertebrata</taxon>
        <taxon>Euteleostomi</taxon>
        <taxon>Actinopterygii</taxon>
        <taxon>Neopterygii</taxon>
        <taxon>Teleostei</taxon>
        <taxon>Neoteleostei</taxon>
        <taxon>Acanthomorphata</taxon>
        <taxon>Ovalentaria</taxon>
        <taxon>Atherinomorphae</taxon>
        <taxon>Beloniformes</taxon>
        <taxon>Adrianichthyidae</taxon>
        <taxon>Oryziinae</taxon>
        <taxon>Oryzias</taxon>
    </lineage>
</organism>
<dbReference type="AlphaFoldDB" id="A0A3P9J4B9"/>
<sequence length="349" mass="37422">MVVKKKAAKVEAAVLDEEKLNRLIASLCISGGDEEAGQVAQSLQSFLQLTDPVQQVQLIKKTGSQLEVLTEEHSDGILDACLHTLSVVYTTLQAKNPLRRAIASVLGSVPGWLQERANDSLCGCLSDCMNRSSSDRYPQIVDIIATCLDGFPLGKIFFLFLLLKFLHNVLEDHPRQNSGLAGRHIAQAQLMQSCLSAVKTSMLVLQRAQDTLSSALQAGQEDGGLEDTLCSLLGCYIHILTDEEFIQSVQSTAGMAVVLLLRSVMGAGEDVSGVVCGLLLGSTPGLGSTPLFLKRRCESLCVGVRPSAVSLYLCHGALAMLSWKSAPPGPQGERLLLLVPDALLDLDVR</sequence>
<reference evidence="1 2" key="2">
    <citation type="submission" date="2017-04" db="EMBL/GenBank/DDBJ databases">
        <title>CpG methylation of centromeres and impact of large insertions on vertebrate speciation.</title>
        <authorList>
            <person name="Ichikawa K."/>
            <person name="Yoshimura J."/>
            <person name="Morishita S."/>
        </authorList>
    </citation>
    <scope>NUCLEOTIDE SEQUENCE</scope>
    <source>
        <strain evidence="1 2">HSOK</strain>
    </source>
</reference>
<name>A0A3P9J4B9_ORYLA</name>
<dbReference type="Proteomes" id="UP000265200">
    <property type="component" value="Chromosome 15"/>
</dbReference>
<dbReference type="PANTHER" id="PTHR14387:SF7">
    <property type="entry name" value="THYROID ADENOMA-ASSOCIATED PROTEIN"/>
    <property type="match status" value="1"/>
</dbReference>
<reference evidence="1" key="4">
    <citation type="submission" date="2025-09" db="UniProtKB">
        <authorList>
            <consortium name="Ensembl"/>
        </authorList>
    </citation>
    <scope>IDENTIFICATION</scope>
    <source>
        <strain evidence="1">HSOK</strain>
    </source>
</reference>
<protein>
    <submittedName>
        <fullName evidence="1">THADA armadillo repeat containing</fullName>
    </submittedName>
</protein>
<dbReference type="Ensembl" id="ENSORLT00015001287.1">
    <property type="protein sequence ID" value="ENSORLP00015027069.1"/>
    <property type="gene ID" value="ENSORLG00015009016.1"/>
</dbReference>
<reference evidence="1" key="3">
    <citation type="submission" date="2025-08" db="UniProtKB">
        <authorList>
            <consortium name="Ensembl"/>
        </authorList>
    </citation>
    <scope>IDENTIFICATION</scope>
    <source>
        <strain evidence="1">HSOK</strain>
    </source>
</reference>
<reference key="1">
    <citation type="journal article" date="2007" name="Nature">
        <title>The medaka draft genome and insights into vertebrate genome evolution.</title>
        <authorList>
            <person name="Kasahara M."/>
            <person name="Naruse K."/>
            <person name="Sasaki S."/>
            <person name="Nakatani Y."/>
            <person name="Qu W."/>
            <person name="Ahsan B."/>
            <person name="Yamada T."/>
            <person name="Nagayasu Y."/>
            <person name="Doi K."/>
            <person name="Kasai Y."/>
            <person name="Jindo T."/>
            <person name="Kobayashi D."/>
            <person name="Shimada A."/>
            <person name="Toyoda A."/>
            <person name="Kuroki Y."/>
            <person name="Fujiyama A."/>
            <person name="Sasaki T."/>
            <person name="Shimizu A."/>
            <person name="Asakawa S."/>
            <person name="Shimizu N."/>
            <person name="Hashimoto S."/>
            <person name="Yang J."/>
            <person name="Lee Y."/>
            <person name="Matsushima K."/>
            <person name="Sugano S."/>
            <person name="Sakaizumi M."/>
            <person name="Narita T."/>
            <person name="Ohishi K."/>
            <person name="Haga S."/>
            <person name="Ohta F."/>
            <person name="Nomoto H."/>
            <person name="Nogata K."/>
            <person name="Morishita T."/>
            <person name="Endo T."/>
            <person name="Shin-I T."/>
            <person name="Takeda H."/>
            <person name="Morishita S."/>
            <person name="Kohara Y."/>
        </authorList>
    </citation>
    <scope>NUCLEOTIDE SEQUENCE [LARGE SCALE GENOMIC DNA]</scope>
    <source>
        <strain>Hd-rR</strain>
    </source>
</reference>
<evidence type="ECO:0000313" key="1">
    <source>
        <dbReference type="Ensembl" id="ENSORLP00015027069.1"/>
    </source>
</evidence>
<accession>A0A3P9J4B9</accession>
<dbReference type="PANTHER" id="PTHR14387">
    <property type="entry name" value="THADA/DEATH RECEPTOR INTERACTING PROTEIN"/>
    <property type="match status" value="1"/>
</dbReference>
<dbReference type="InterPro" id="IPR051954">
    <property type="entry name" value="tRNA_methyltransferase_THADA"/>
</dbReference>